<gene>
    <name evidence="7" type="primary">purA</name>
    <name evidence="8" type="ORF">ACG02S_22615</name>
</gene>
<dbReference type="Proteomes" id="UP001606300">
    <property type="component" value="Unassembled WGS sequence"/>
</dbReference>
<comment type="similarity">
    <text evidence="7">Belongs to the adenylosuccinate synthetase family.</text>
</comment>
<evidence type="ECO:0000313" key="9">
    <source>
        <dbReference type="Proteomes" id="UP001606300"/>
    </source>
</evidence>
<dbReference type="SUPFAM" id="SSF52540">
    <property type="entry name" value="P-loop containing nucleoside triphosphate hydrolases"/>
    <property type="match status" value="1"/>
</dbReference>
<comment type="caution">
    <text evidence="7">Lacks conserved residue(s) required for the propagation of feature annotation.</text>
</comment>
<keyword evidence="2 7" id="KW-0479">Metal-binding</keyword>
<feature type="binding site" description="in other chain" evidence="7">
    <location>
        <position position="236"/>
    </location>
    <ligand>
        <name>IMP</name>
        <dbReference type="ChEBI" id="CHEBI:58053"/>
        <note>ligand shared between dimeric partners</note>
    </ligand>
</feature>
<feature type="binding site" description="in other chain" evidence="7">
    <location>
        <position position="251"/>
    </location>
    <ligand>
        <name>IMP</name>
        <dbReference type="ChEBI" id="CHEBI:58053"/>
        <note>ligand shared between dimeric partners</note>
    </ligand>
</feature>
<comment type="catalytic activity">
    <reaction evidence="7">
        <text>IMP + L-aspartate + GTP = N(6)-(1,2-dicarboxyethyl)-AMP + GDP + phosphate + 2 H(+)</text>
        <dbReference type="Rhea" id="RHEA:15753"/>
        <dbReference type="ChEBI" id="CHEBI:15378"/>
        <dbReference type="ChEBI" id="CHEBI:29991"/>
        <dbReference type="ChEBI" id="CHEBI:37565"/>
        <dbReference type="ChEBI" id="CHEBI:43474"/>
        <dbReference type="ChEBI" id="CHEBI:57567"/>
        <dbReference type="ChEBI" id="CHEBI:58053"/>
        <dbReference type="ChEBI" id="CHEBI:58189"/>
        <dbReference type="EC" id="6.3.4.4"/>
    </reaction>
</comment>
<keyword evidence="4 7" id="KW-0658">Purine biosynthesis</keyword>
<dbReference type="InterPro" id="IPR042110">
    <property type="entry name" value="Adenylosuccinate_synth_dom2"/>
</dbReference>
<comment type="caution">
    <text evidence="8">The sequence shown here is derived from an EMBL/GenBank/DDBJ whole genome shotgun (WGS) entry which is preliminary data.</text>
</comment>
<dbReference type="PANTHER" id="PTHR11846:SF0">
    <property type="entry name" value="ADENYLOSUCCINATE SYNTHETASE"/>
    <property type="match status" value="1"/>
</dbReference>
<evidence type="ECO:0000256" key="3">
    <source>
        <dbReference type="ARBA" id="ARBA00022741"/>
    </source>
</evidence>
<evidence type="ECO:0000256" key="1">
    <source>
        <dbReference type="ARBA" id="ARBA00022598"/>
    </source>
</evidence>
<evidence type="ECO:0000256" key="5">
    <source>
        <dbReference type="ARBA" id="ARBA00022842"/>
    </source>
</evidence>
<feature type="binding site" evidence="7">
    <location>
        <position position="41"/>
    </location>
    <ligand>
        <name>Mg(2+)</name>
        <dbReference type="ChEBI" id="CHEBI:18420"/>
    </ligand>
</feature>
<feature type="binding site" evidence="7">
    <location>
        <position position="12"/>
    </location>
    <ligand>
        <name>Mg(2+)</name>
        <dbReference type="ChEBI" id="CHEBI:18420"/>
    </ligand>
</feature>
<dbReference type="InterPro" id="IPR042111">
    <property type="entry name" value="Adenylosuccinate_synth_dom3"/>
</dbReference>
<keyword evidence="3 7" id="KW-0547">Nucleotide-binding</keyword>
<dbReference type="GO" id="GO:0004019">
    <property type="term" value="F:adenylosuccinate synthase activity"/>
    <property type="evidence" value="ECO:0007669"/>
    <property type="project" value="UniProtKB-EC"/>
</dbReference>
<evidence type="ECO:0000256" key="6">
    <source>
        <dbReference type="ARBA" id="ARBA00023134"/>
    </source>
</evidence>
<dbReference type="Gene3D" id="3.40.440.10">
    <property type="entry name" value="Adenylosuccinate Synthetase, subunit A, domain 1"/>
    <property type="match status" value="1"/>
</dbReference>
<evidence type="ECO:0000256" key="2">
    <source>
        <dbReference type="ARBA" id="ARBA00022723"/>
    </source>
</evidence>
<sequence>MFAAFVDLGFGDAGKGKFVDAWVRRRGAHTVVRFNGGAQAGHNVVLPDGRHHTFSQWGAASFVPGVATVLAAPVVVHPGALLQEAQALIARGLTDPWQRLFIDGRCRVTTPFLQAAGRLRERARGAAAHGSCGVGFGETVALSLQQPALGLHWADLAQPARALARLRDQQAWLREAWPEPPDAAAQADWQALHEVALAERWLVQAHEAWRLAPARSADFMASQLARPGHVAFEGAQGVLLDEDHGFHPHTTWSRVTPTAAVDVLRDLGLTPRLHRYGIVRSYLTRHGTGPLPTVDPALDSLPEPHNPEDGWQGPFRRGHPDALLLRHAARACGALDGLLVGHLDAVPVGLRWCHAYRDAPALPQLAPEALTAWLQAAQPLYEPGLLSRDALLARLHEASGAALAGWSDGPTHRDVRWLDPGE</sequence>
<comment type="pathway">
    <text evidence="7">Purine metabolism; AMP biosynthesis via de novo pathway; AMP from IMP: step 1/2.</text>
</comment>
<reference evidence="8 9" key="1">
    <citation type="submission" date="2024-09" db="EMBL/GenBank/DDBJ databases">
        <title>Novel species of the genus Pelomonas and Roseateles isolated from streams.</title>
        <authorList>
            <person name="Lu H."/>
        </authorList>
    </citation>
    <scope>NUCLEOTIDE SEQUENCE [LARGE SCALE GENOMIC DNA]</scope>
    <source>
        <strain evidence="8 9">DC23W</strain>
    </source>
</reference>
<dbReference type="EC" id="6.3.4.4" evidence="7"/>
<keyword evidence="1 7" id="KW-0436">Ligase</keyword>
<feature type="active site" description="Proton acceptor" evidence="7">
    <location>
        <position position="12"/>
    </location>
</feature>
<comment type="subunit">
    <text evidence="7">Homodimer.</text>
</comment>
<comment type="function">
    <text evidence="7">Plays an important role in the de novo pathway of purine nucleotide biosynthesis. Catalyzes the first committed step in the biosynthesis of AMP from IMP.</text>
</comment>
<comment type="subcellular location">
    <subcellularLocation>
        <location evidence="7">Cytoplasm</location>
    </subcellularLocation>
</comment>
<feature type="binding site" evidence="7">
    <location>
        <begin position="41"/>
        <end position="43"/>
    </location>
    <ligand>
        <name>GTP</name>
        <dbReference type="ChEBI" id="CHEBI:37565"/>
    </ligand>
</feature>
<evidence type="ECO:0000256" key="4">
    <source>
        <dbReference type="ARBA" id="ARBA00022755"/>
    </source>
</evidence>
<feature type="binding site" evidence="7">
    <location>
        <begin position="342"/>
        <end position="344"/>
    </location>
    <ligand>
        <name>GTP</name>
        <dbReference type="ChEBI" id="CHEBI:37565"/>
    </ligand>
</feature>
<dbReference type="EMBL" id="JBIGHY010000010">
    <property type="protein sequence ID" value="MFG6416694.1"/>
    <property type="molecule type" value="Genomic_DNA"/>
</dbReference>
<name>A0ABW7EV44_9BURK</name>
<evidence type="ECO:0000256" key="7">
    <source>
        <dbReference type="HAMAP-Rule" id="MF_00011"/>
    </source>
</evidence>
<dbReference type="Pfam" id="PF00709">
    <property type="entry name" value="Adenylsucc_synt"/>
    <property type="match status" value="1"/>
</dbReference>
<dbReference type="RefSeq" id="WP_394472757.1">
    <property type="nucleotide sequence ID" value="NZ_JBIGHY010000010.1"/>
</dbReference>
<dbReference type="Gene3D" id="3.90.170.10">
    <property type="entry name" value="Adenylosuccinate Synthetase, subunit A, domain 3"/>
    <property type="match status" value="1"/>
</dbReference>
<dbReference type="InterPro" id="IPR001114">
    <property type="entry name" value="Adenylosuccinate_synthetase"/>
</dbReference>
<dbReference type="InterPro" id="IPR042109">
    <property type="entry name" value="Adenylosuccinate_synth_dom1"/>
</dbReference>
<dbReference type="Gene3D" id="1.10.300.10">
    <property type="entry name" value="Adenylosuccinate Synthetase, subunit A, domain 2"/>
    <property type="match status" value="1"/>
</dbReference>
<keyword evidence="6 7" id="KW-0342">GTP-binding</keyword>
<dbReference type="InterPro" id="IPR027417">
    <property type="entry name" value="P-loop_NTPase"/>
</dbReference>
<proteinExistence type="inferred from homology"/>
<keyword evidence="7" id="KW-0963">Cytoplasm</keyword>
<protein>
    <recommendedName>
        <fullName evidence="7">Adenylosuccinate synthetase</fullName>
        <shortName evidence="7">AMPSase</shortName>
        <shortName evidence="7">AdSS</shortName>
        <ecNumber evidence="7">6.3.4.4</ecNumber>
    </recommendedName>
    <alternativeName>
        <fullName evidence="7">IMP--aspartate ligase</fullName>
    </alternativeName>
</protein>
<keyword evidence="5 7" id="KW-0460">Magnesium</keyword>
<dbReference type="SMART" id="SM00788">
    <property type="entry name" value="Adenylsucc_synt"/>
    <property type="match status" value="1"/>
</dbReference>
<dbReference type="HAMAP" id="MF_00011">
    <property type="entry name" value="Adenylosucc_synth"/>
    <property type="match status" value="1"/>
</dbReference>
<feature type="binding site" evidence="7">
    <location>
        <begin position="407"/>
        <end position="409"/>
    </location>
    <ligand>
        <name>GTP</name>
        <dbReference type="ChEBI" id="CHEBI:37565"/>
    </ligand>
</feature>
<organism evidence="8 9">
    <name type="scientific">Pelomonas dachongensis</name>
    <dbReference type="NCBI Taxonomy" id="3299029"/>
    <lineage>
        <taxon>Bacteria</taxon>
        <taxon>Pseudomonadati</taxon>
        <taxon>Pseudomonadota</taxon>
        <taxon>Betaproteobacteria</taxon>
        <taxon>Burkholderiales</taxon>
        <taxon>Sphaerotilaceae</taxon>
        <taxon>Roseateles</taxon>
    </lineage>
</organism>
<keyword evidence="9" id="KW-1185">Reference proteome</keyword>
<comment type="cofactor">
    <cofactor evidence="7">
        <name>Mg(2+)</name>
        <dbReference type="ChEBI" id="CHEBI:18420"/>
    </cofactor>
    <text evidence="7">Binds 1 Mg(2+) ion per subunit.</text>
</comment>
<dbReference type="PANTHER" id="PTHR11846">
    <property type="entry name" value="ADENYLOSUCCINATE SYNTHETASE"/>
    <property type="match status" value="1"/>
</dbReference>
<accession>A0ABW7EV44</accession>
<feature type="active site" description="Proton donor" evidence="7">
    <location>
        <position position="42"/>
    </location>
</feature>
<evidence type="ECO:0000313" key="8">
    <source>
        <dbReference type="EMBL" id="MFG6416694.1"/>
    </source>
</evidence>